<evidence type="ECO:0000256" key="1">
    <source>
        <dbReference type="SAM" id="SignalP"/>
    </source>
</evidence>
<dbReference type="Gene3D" id="2.60.40.1260">
    <property type="entry name" value="Lamin Tail domain"/>
    <property type="match status" value="1"/>
</dbReference>
<feature type="chain" id="PRO_5012498718" evidence="1">
    <location>
        <begin position="23"/>
        <end position="449"/>
    </location>
</feature>
<name>A0A1K1Q109_9FLAO</name>
<dbReference type="InterPro" id="IPR036415">
    <property type="entry name" value="Lamin_tail_dom_sf"/>
</dbReference>
<dbReference type="Pfam" id="PF00932">
    <property type="entry name" value="LTD"/>
    <property type="match status" value="1"/>
</dbReference>
<dbReference type="InterPro" id="IPR043744">
    <property type="entry name" value="DUF5689"/>
</dbReference>
<keyword evidence="4" id="KW-1185">Reference proteome</keyword>
<dbReference type="STRING" id="76595.SAMN05660313_02205"/>
<evidence type="ECO:0000313" key="4">
    <source>
        <dbReference type="Proteomes" id="UP000183257"/>
    </source>
</evidence>
<evidence type="ECO:0000313" key="3">
    <source>
        <dbReference type="EMBL" id="SFW53371.1"/>
    </source>
</evidence>
<dbReference type="PROSITE" id="PS51257">
    <property type="entry name" value="PROKAR_LIPOPROTEIN"/>
    <property type="match status" value="1"/>
</dbReference>
<dbReference type="OrthoDB" id="1492759at2"/>
<reference evidence="4" key="1">
    <citation type="submission" date="2016-11" db="EMBL/GenBank/DDBJ databases">
        <authorList>
            <person name="Varghese N."/>
            <person name="Submissions S."/>
        </authorList>
    </citation>
    <scope>NUCLEOTIDE SEQUENCE [LARGE SCALE GENOMIC DNA]</scope>
    <source>
        <strain evidence="4">DSM 24786</strain>
    </source>
</reference>
<dbReference type="InterPro" id="IPR001322">
    <property type="entry name" value="Lamin_tail_dom"/>
</dbReference>
<dbReference type="SUPFAM" id="SSF74853">
    <property type="entry name" value="Lamin A/C globular tail domain"/>
    <property type="match status" value="1"/>
</dbReference>
<evidence type="ECO:0000259" key="2">
    <source>
        <dbReference type="PROSITE" id="PS51841"/>
    </source>
</evidence>
<dbReference type="PROSITE" id="PS51841">
    <property type="entry name" value="LTD"/>
    <property type="match status" value="1"/>
</dbReference>
<accession>A0A1K1Q109</accession>
<dbReference type="AlphaFoldDB" id="A0A1K1Q109"/>
<dbReference type="Pfam" id="PF18942">
    <property type="entry name" value="DUF5689"/>
    <property type="match status" value="1"/>
</dbReference>
<proteinExistence type="predicted"/>
<sequence length="449" mass="49807">MYKKITLALFLFALLIGCVADKDFNAPKDNCTELTTNATYADLESSTTGEIVKVLDNIIIEGYVVSSDIENNFFGTIHIQDKAENPTIGIQFLVDTRDYHLNYRNGEKVFIKLKDLYIAKKNGYYVIGGVFTSFGNKSVGRLPSLQVKEHLFSSCNTTIATATKTSLTSLEDYMVNTLVEIENLEFIEEELNLTFAESKEETERTLKDCLGNQIKLINSGYSDFADNVLPINNGSVTAVLIKDKNELKLQIRSIKDLNFINDRCPPIVTEYTSTAVLISEIADPDNNAGARFIELYNNSDEPLDLNNWKLNRYTNANTEISSSIDLSGYVINAKSTLVMSPNATEFTSVYGFVPDISVSTNSPADSNGDDNLELVDPFGAVIDLFGVIGEDGSNTNHEFEDGKAERKDSVTKSNRNFTFNEWIIFNDTGENGTSKIPQIAPTDFTPGIR</sequence>
<dbReference type="RefSeq" id="WP_072303855.1">
    <property type="nucleotide sequence ID" value="NZ_FPIY01000003.1"/>
</dbReference>
<feature type="domain" description="LTD" evidence="2">
    <location>
        <begin position="267"/>
        <end position="415"/>
    </location>
</feature>
<keyword evidence="1" id="KW-0732">Signal</keyword>
<gene>
    <name evidence="3" type="ORF">SAMN05660313_02205</name>
</gene>
<protein>
    <submittedName>
        <fullName evidence="3">Lamin Tail Domain</fullName>
    </submittedName>
</protein>
<feature type="signal peptide" evidence="1">
    <location>
        <begin position="1"/>
        <end position="22"/>
    </location>
</feature>
<organism evidence="3 4">
    <name type="scientific">Cellulophaga fucicola</name>
    <dbReference type="NCBI Taxonomy" id="76595"/>
    <lineage>
        <taxon>Bacteria</taxon>
        <taxon>Pseudomonadati</taxon>
        <taxon>Bacteroidota</taxon>
        <taxon>Flavobacteriia</taxon>
        <taxon>Flavobacteriales</taxon>
        <taxon>Flavobacteriaceae</taxon>
        <taxon>Cellulophaga</taxon>
    </lineage>
</organism>
<dbReference type="EMBL" id="FPIY01000003">
    <property type="protein sequence ID" value="SFW53371.1"/>
    <property type="molecule type" value="Genomic_DNA"/>
</dbReference>
<dbReference type="Proteomes" id="UP000183257">
    <property type="component" value="Unassembled WGS sequence"/>
</dbReference>